<gene>
    <name evidence="2" type="ORF">H6P81_002313</name>
</gene>
<accession>A0AAV7F9G1</accession>
<dbReference type="AlphaFoldDB" id="A0AAV7F9G1"/>
<protein>
    <submittedName>
        <fullName evidence="2">Uncharacterized protein</fullName>
    </submittedName>
</protein>
<feature type="compositionally biased region" description="Basic and acidic residues" evidence="1">
    <location>
        <begin position="89"/>
        <end position="112"/>
    </location>
</feature>
<comment type="caution">
    <text evidence="2">The sequence shown here is derived from an EMBL/GenBank/DDBJ whole genome shotgun (WGS) entry which is preliminary data.</text>
</comment>
<dbReference type="Proteomes" id="UP000825729">
    <property type="component" value="Unassembled WGS sequence"/>
</dbReference>
<organism evidence="2 3">
    <name type="scientific">Aristolochia fimbriata</name>
    <name type="common">White veined hardy Dutchman's pipe vine</name>
    <dbReference type="NCBI Taxonomy" id="158543"/>
    <lineage>
        <taxon>Eukaryota</taxon>
        <taxon>Viridiplantae</taxon>
        <taxon>Streptophyta</taxon>
        <taxon>Embryophyta</taxon>
        <taxon>Tracheophyta</taxon>
        <taxon>Spermatophyta</taxon>
        <taxon>Magnoliopsida</taxon>
        <taxon>Magnoliidae</taxon>
        <taxon>Piperales</taxon>
        <taxon>Aristolochiaceae</taxon>
        <taxon>Aristolochia</taxon>
    </lineage>
</organism>
<feature type="region of interest" description="Disordered" evidence="1">
    <location>
        <begin position="52"/>
        <end position="174"/>
    </location>
</feature>
<feature type="compositionally biased region" description="Basic residues" evidence="1">
    <location>
        <begin position="60"/>
        <end position="75"/>
    </location>
</feature>
<sequence length="193" mass="22131">MTIRFFFYKVQQEITTSPTRRSRSPFRYQFQKIERQWKRECVLYTPFSPTGSMLSLLHGQKAKSQKKKKKKKGRTPKNQQTERTLRKRKFEEMTNYRSTCERKNLIQLDRRPKTGRTRKSGRTERKEEKKEEEEDAGPVDGDGGSGGVRRDPPALEPGAAVDVEGLGCEADDGEGVQAAAVRTHLDEQAPAEI</sequence>
<reference evidence="2 3" key="1">
    <citation type="submission" date="2021-07" db="EMBL/GenBank/DDBJ databases">
        <title>The Aristolochia fimbriata genome: insights into angiosperm evolution, floral development and chemical biosynthesis.</title>
        <authorList>
            <person name="Jiao Y."/>
        </authorList>
    </citation>
    <scope>NUCLEOTIDE SEQUENCE [LARGE SCALE GENOMIC DNA]</scope>
    <source>
        <strain evidence="2">IBCAS-2021</strain>
        <tissue evidence="2">Leaf</tissue>
    </source>
</reference>
<dbReference type="EMBL" id="JAINDJ010000002">
    <property type="protein sequence ID" value="KAG9457805.1"/>
    <property type="molecule type" value="Genomic_DNA"/>
</dbReference>
<keyword evidence="3" id="KW-1185">Reference proteome</keyword>
<name>A0AAV7F9G1_ARIFI</name>
<proteinExistence type="predicted"/>
<evidence type="ECO:0000256" key="1">
    <source>
        <dbReference type="SAM" id="MobiDB-lite"/>
    </source>
</evidence>
<evidence type="ECO:0000313" key="3">
    <source>
        <dbReference type="Proteomes" id="UP000825729"/>
    </source>
</evidence>
<evidence type="ECO:0000313" key="2">
    <source>
        <dbReference type="EMBL" id="KAG9457805.1"/>
    </source>
</evidence>